<dbReference type="Pfam" id="PF13895">
    <property type="entry name" value="Ig_2"/>
    <property type="match status" value="1"/>
</dbReference>
<evidence type="ECO:0000256" key="3">
    <source>
        <dbReference type="ARBA" id="ARBA00023319"/>
    </source>
</evidence>
<dbReference type="Proteomes" id="UP000198323">
    <property type="component" value="Unassembled WGS sequence"/>
</dbReference>
<keyword evidence="2" id="KW-1015">Disulfide bond</keyword>
<evidence type="ECO:0000313" key="6">
    <source>
        <dbReference type="EMBL" id="OXB52894.1"/>
    </source>
</evidence>
<evidence type="ECO:0000256" key="4">
    <source>
        <dbReference type="SAM" id="Phobius"/>
    </source>
</evidence>
<gene>
    <name evidence="6" type="ORF">ASZ78_001107</name>
</gene>
<comment type="caution">
    <text evidence="6">The sequence shown here is derived from an EMBL/GenBank/DDBJ whole genome shotgun (WGS) entry which is preliminary data.</text>
</comment>
<dbReference type="InterPro" id="IPR050412">
    <property type="entry name" value="Ig-like_Receptors_ImmuneReg"/>
</dbReference>
<dbReference type="GO" id="GO:0002764">
    <property type="term" value="P:immune response-regulating signaling pathway"/>
    <property type="evidence" value="ECO:0007669"/>
    <property type="project" value="TreeGrafter"/>
</dbReference>
<dbReference type="SUPFAM" id="SSF48726">
    <property type="entry name" value="Immunoglobulin"/>
    <property type="match status" value="2"/>
</dbReference>
<evidence type="ECO:0000259" key="5">
    <source>
        <dbReference type="PROSITE" id="PS50835"/>
    </source>
</evidence>
<keyword evidence="4" id="KW-0812">Transmembrane</keyword>
<dbReference type="InterPro" id="IPR036179">
    <property type="entry name" value="Ig-like_dom_sf"/>
</dbReference>
<proteinExistence type="predicted"/>
<dbReference type="Pfam" id="PF13927">
    <property type="entry name" value="Ig_3"/>
    <property type="match status" value="1"/>
</dbReference>
<feature type="domain" description="Ig-like" evidence="5">
    <location>
        <begin position="107"/>
        <end position="175"/>
    </location>
</feature>
<evidence type="ECO:0000313" key="7">
    <source>
        <dbReference type="Proteomes" id="UP000198323"/>
    </source>
</evidence>
<keyword evidence="4" id="KW-1133">Transmembrane helix</keyword>
<dbReference type="SMART" id="SM00409">
    <property type="entry name" value="IG"/>
    <property type="match status" value="2"/>
</dbReference>
<dbReference type="FunFam" id="2.60.40.10:FF:000049">
    <property type="entry name" value="Leukocyte immunoglobulin-like receptor subfamily B member 1"/>
    <property type="match status" value="2"/>
</dbReference>
<keyword evidence="1" id="KW-0732">Signal</keyword>
<feature type="domain" description="Ig-like" evidence="5">
    <location>
        <begin position="11"/>
        <end position="92"/>
    </location>
</feature>
<organism evidence="6 7">
    <name type="scientific">Callipepla squamata</name>
    <name type="common">Scaled quail</name>
    <dbReference type="NCBI Taxonomy" id="9009"/>
    <lineage>
        <taxon>Eukaryota</taxon>
        <taxon>Metazoa</taxon>
        <taxon>Chordata</taxon>
        <taxon>Craniata</taxon>
        <taxon>Vertebrata</taxon>
        <taxon>Euteleostomi</taxon>
        <taxon>Archelosauria</taxon>
        <taxon>Archosauria</taxon>
        <taxon>Dinosauria</taxon>
        <taxon>Saurischia</taxon>
        <taxon>Theropoda</taxon>
        <taxon>Coelurosauria</taxon>
        <taxon>Aves</taxon>
        <taxon>Neognathae</taxon>
        <taxon>Galloanserae</taxon>
        <taxon>Galliformes</taxon>
        <taxon>Odontophoridae</taxon>
        <taxon>Callipepla</taxon>
    </lineage>
</organism>
<dbReference type="AlphaFoldDB" id="A0A226MC52"/>
<dbReference type="OrthoDB" id="9120404at2759"/>
<feature type="transmembrane region" description="Helical" evidence="4">
    <location>
        <begin position="212"/>
        <end position="236"/>
    </location>
</feature>
<accession>A0A226MC52</accession>
<dbReference type="PANTHER" id="PTHR11738:SF186">
    <property type="entry name" value="OSTEOCLAST-ASSOCIATED IMMUNOGLOBULIN-LIKE RECEPTOR"/>
    <property type="match status" value="1"/>
</dbReference>
<dbReference type="EMBL" id="MCFN01001755">
    <property type="protein sequence ID" value="OXB52894.1"/>
    <property type="molecule type" value="Genomic_DNA"/>
</dbReference>
<sequence length="259" mass="27965">MAVVLIFVPRPSLSLHPSYGVSLGDDVTVRCRMSHSPSRVWLYRGVTSELYRTADTERDTAEFSLLNVIPDNAMTYRCRYKVLGSGQTSELSDPVELVAIDHSYPKPGIALSPAGRVGSGSNVTIRCQGRDYGGPTLLYKDGSSAPIQRRDPDVGGTAVFTLFGVTPADGGTYRCSYRIGGCCSLSSPLGDNVTLEVVPQGDGGELRWTPPWTVVGGCVAAFVITLIFVVSFLLAARRRRMQRTGSPGGEKRFRSPDLL</sequence>
<keyword evidence="3" id="KW-0393">Immunoglobulin domain</keyword>
<dbReference type="InterPro" id="IPR013783">
    <property type="entry name" value="Ig-like_fold"/>
</dbReference>
<dbReference type="PROSITE" id="PS50835">
    <property type="entry name" value="IG_LIKE"/>
    <property type="match status" value="2"/>
</dbReference>
<dbReference type="InterPro" id="IPR003599">
    <property type="entry name" value="Ig_sub"/>
</dbReference>
<protein>
    <recommendedName>
        <fullName evidence="5">Ig-like domain-containing protein</fullName>
    </recommendedName>
</protein>
<dbReference type="InterPro" id="IPR007110">
    <property type="entry name" value="Ig-like_dom"/>
</dbReference>
<evidence type="ECO:0000256" key="1">
    <source>
        <dbReference type="ARBA" id="ARBA00022729"/>
    </source>
</evidence>
<dbReference type="PANTHER" id="PTHR11738">
    <property type="entry name" value="MHC CLASS I NK CELL RECEPTOR"/>
    <property type="match status" value="1"/>
</dbReference>
<reference evidence="6 7" key="1">
    <citation type="submission" date="2016-07" db="EMBL/GenBank/DDBJ databases">
        <title>Disparate Historic Effective Population Sizes Predicted by Modern Levels of Genome Diversity for the Scaled Quail (Callipepla squamata) and the Northern Bobwhite (Colinus virginianus): Inferences from First and Second Generation Draft Genome Assemblies for Sympatric New World Quail.</title>
        <authorList>
            <person name="Oldeschulte D.L."/>
            <person name="Halley Y.A."/>
            <person name="Bhattarai E.K."/>
            <person name="Brashear W.A."/>
            <person name="Hill J."/>
            <person name="Metz R.P."/>
            <person name="Johnson C.D."/>
            <person name="Rollins D."/>
            <person name="Peterson M.J."/>
            <person name="Bickhart D.M."/>
            <person name="Decker J.E."/>
            <person name="Seabury C.M."/>
        </authorList>
    </citation>
    <scope>NUCLEOTIDE SEQUENCE [LARGE SCALE GENOMIC DNA]</scope>
    <source>
        <strain evidence="6 7">Texas</strain>
        <tissue evidence="6">Leg muscle</tissue>
    </source>
</reference>
<name>A0A226MC52_CALSU</name>
<evidence type="ECO:0000256" key="2">
    <source>
        <dbReference type="ARBA" id="ARBA00023157"/>
    </source>
</evidence>
<keyword evidence="4" id="KW-0472">Membrane</keyword>
<dbReference type="STRING" id="9009.A0A226MC52"/>
<dbReference type="Gene3D" id="2.60.40.10">
    <property type="entry name" value="Immunoglobulins"/>
    <property type="match status" value="2"/>
</dbReference>
<keyword evidence="7" id="KW-1185">Reference proteome</keyword>